<dbReference type="GO" id="GO:0009733">
    <property type="term" value="P:response to auxin"/>
    <property type="evidence" value="ECO:0007669"/>
    <property type="project" value="InterPro"/>
</dbReference>
<dbReference type="AlphaFoldDB" id="A0A7N0ZSL1"/>
<dbReference type="Proteomes" id="UP000594263">
    <property type="component" value="Unplaced"/>
</dbReference>
<evidence type="ECO:0000256" key="2">
    <source>
        <dbReference type="SAM" id="MobiDB-lite"/>
    </source>
</evidence>
<evidence type="ECO:0008006" key="5">
    <source>
        <dbReference type="Google" id="ProtNLM"/>
    </source>
</evidence>
<dbReference type="Gramene" id="Kaladp0024s0985.2.v1.1">
    <property type="protein sequence ID" value="Kaladp0024s0985.2.v1.1.CDS.1"/>
    <property type="gene ID" value="Kaladp0024s0985.v1.1"/>
</dbReference>
<dbReference type="PANTHER" id="PTHR31374:SF118">
    <property type="entry name" value="OS01G0924966 PROTEIN"/>
    <property type="match status" value="1"/>
</dbReference>
<dbReference type="Gramene" id="Kaladp0024s0985.1.v1.1">
    <property type="protein sequence ID" value="Kaladp0024s0985.1.v1.1.CDS.1"/>
    <property type="gene ID" value="Kaladp0024s0985.v1.1"/>
</dbReference>
<dbReference type="InterPro" id="IPR003676">
    <property type="entry name" value="SAUR_fam"/>
</dbReference>
<reference evidence="3" key="1">
    <citation type="submission" date="2021-01" db="UniProtKB">
        <authorList>
            <consortium name="EnsemblPlants"/>
        </authorList>
    </citation>
    <scope>IDENTIFICATION</scope>
</reference>
<dbReference type="EnsemblPlants" id="Kaladp0024s0985.1.v1.1">
    <property type="protein sequence ID" value="Kaladp0024s0985.1.v1.1.CDS.1"/>
    <property type="gene ID" value="Kaladp0024s0985.v1.1"/>
</dbReference>
<evidence type="ECO:0000256" key="1">
    <source>
        <dbReference type="ARBA" id="ARBA00006974"/>
    </source>
</evidence>
<name>A0A7N0ZSL1_KALFE</name>
<keyword evidence="4" id="KW-1185">Reference proteome</keyword>
<sequence>MQSAKSNRLRRVINLRYLIHLWRLKSCTTTSSNSTNKHKTHSRAPPDVPAGHVAIHVGSRRYVIRATHLNHPIFEQLLSKAEEEYGFEHDGPITIPCDEDFFEEVLRFVSPADLRRCGRAAEARPLLREKSVW</sequence>
<feature type="region of interest" description="Disordered" evidence="2">
    <location>
        <begin position="29"/>
        <end position="49"/>
    </location>
</feature>
<protein>
    <recommendedName>
        <fullName evidence="5">SAUR family protein</fullName>
    </recommendedName>
</protein>
<accession>A0A7N0ZSL1</accession>
<dbReference type="EnsemblPlants" id="Kaladp0024s0985.2.v1.1">
    <property type="protein sequence ID" value="Kaladp0024s0985.2.v1.1.CDS.1"/>
    <property type="gene ID" value="Kaladp0024s0985.v1.1"/>
</dbReference>
<proteinExistence type="inferred from homology"/>
<evidence type="ECO:0000313" key="4">
    <source>
        <dbReference type="Proteomes" id="UP000594263"/>
    </source>
</evidence>
<comment type="similarity">
    <text evidence="1">Belongs to the ARG7 family.</text>
</comment>
<evidence type="ECO:0000313" key="3">
    <source>
        <dbReference type="EnsemblPlants" id="Kaladp0024s0985.1.v1.1.CDS.1"/>
    </source>
</evidence>
<dbReference type="PANTHER" id="PTHR31374">
    <property type="entry name" value="AUXIN-INDUCED PROTEIN-LIKE-RELATED"/>
    <property type="match status" value="1"/>
</dbReference>
<dbReference type="Pfam" id="PF02519">
    <property type="entry name" value="Auxin_inducible"/>
    <property type="match status" value="1"/>
</dbReference>
<organism evidence="3 4">
    <name type="scientific">Kalanchoe fedtschenkoi</name>
    <name type="common">Lavender scallops</name>
    <name type="synonym">South American air plant</name>
    <dbReference type="NCBI Taxonomy" id="63787"/>
    <lineage>
        <taxon>Eukaryota</taxon>
        <taxon>Viridiplantae</taxon>
        <taxon>Streptophyta</taxon>
        <taxon>Embryophyta</taxon>
        <taxon>Tracheophyta</taxon>
        <taxon>Spermatophyta</taxon>
        <taxon>Magnoliopsida</taxon>
        <taxon>eudicotyledons</taxon>
        <taxon>Gunneridae</taxon>
        <taxon>Pentapetalae</taxon>
        <taxon>Saxifragales</taxon>
        <taxon>Crassulaceae</taxon>
        <taxon>Kalanchoe</taxon>
    </lineage>
</organism>